<protein>
    <submittedName>
        <fullName evidence="1">Uncharacterized protein</fullName>
    </submittedName>
</protein>
<evidence type="ECO:0000313" key="2">
    <source>
        <dbReference type="Proteomes" id="UP000293547"/>
    </source>
</evidence>
<dbReference type="Proteomes" id="UP000293547">
    <property type="component" value="Unassembled WGS sequence"/>
</dbReference>
<comment type="caution">
    <text evidence="1">The sequence shown here is derived from an EMBL/GenBank/DDBJ whole genome shotgun (WGS) entry which is preliminary data.</text>
</comment>
<keyword evidence="2" id="KW-1185">Reference proteome</keyword>
<reference evidence="1 2" key="1">
    <citation type="journal article" date="2019" name="bioRxiv">
        <title>Genomics, evolutionary history and diagnostics of the Alternaria alternata species group including apple and Asian pear pathotypes.</title>
        <authorList>
            <person name="Armitage A.D."/>
            <person name="Cockerton H.M."/>
            <person name="Sreenivasaprasad S."/>
            <person name="Woodhall J.W."/>
            <person name="Lane C.R."/>
            <person name="Harrison R.J."/>
            <person name="Clarkson J.P."/>
        </authorList>
    </citation>
    <scope>NUCLEOTIDE SEQUENCE [LARGE SCALE GENOMIC DNA]</scope>
    <source>
        <strain evidence="1 2">FERA 650</strain>
    </source>
</reference>
<evidence type="ECO:0000313" key="1">
    <source>
        <dbReference type="EMBL" id="KAB2103628.1"/>
    </source>
</evidence>
<proteinExistence type="predicted"/>
<gene>
    <name evidence="1" type="ORF">AG0111_0g8354</name>
</gene>
<organism evidence="1 2">
    <name type="scientific">Alternaria gaisen</name>
    <dbReference type="NCBI Taxonomy" id="167740"/>
    <lineage>
        <taxon>Eukaryota</taxon>
        <taxon>Fungi</taxon>
        <taxon>Dikarya</taxon>
        <taxon>Ascomycota</taxon>
        <taxon>Pezizomycotina</taxon>
        <taxon>Dothideomycetes</taxon>
        <taxon>Pleosporomycetidae</taxon>
        <taxon>Pleosporales</taxon>
        <taxon>Pleosporineae</taxon>
        <taxon>Pleosporaceae</taxon>
        <taxon>Alternaria</taxon>
        <taxon>Alternaria sect. Alternaria</taxon>
    </lineage>
</organism>
<sequence length="541" mass="59875">MAMELSQGVMAARSLELSSEHCAALLAIERERGQPDKQVDSIRIMNDTNQIVHEYQDCSDTTFLESERTRVAASRSEDAMANYAIPGLNPTRSTVSDLNFAMTSPATFQTQASADSGGVAFPSSTSNDRTYQENASSSSTSTYSTLPYRAVTGAVPLETDTVPVSQAEQSRLLGAYLQETGTWCEATDSSRHFTVSYVHKLIENQPFAGAAMALASRQLDALRNDKRQTTLSLYQHAVQSLLHYEPSQCGQATLATCILMSLYEMMASNVSDGRRHLQGCVFNLTNKGWNGSSTGLVNACFWAFARLDVSAAFVLKEQTLVPTDDWVDDCNAWSIATTLNTDAYCNLTTLIFAKIINMITRYHNNCQSDVQVLWSELQDWRRYRPTQVLPLIRTEASQRSPFPIVVHTGSSSVCGNTFYHAGAILLLRTKHVCCDEADTGADVYNIIWHARDLCGTSMTNASHSNWVNQVQLLYIAGQAFGCGSDMQQDVSRLPDESDGTDDMCYAAEKLAILKHLAKIERETGWKTSNRAADLRRLWEIE</sequence>
<name>A0ACB6FH25_9PLEO</name>
<dbReference type="EMBL" id="PDWZ02000008">
    <property type="protein sequence ID" value="KAB2103628.1"/>
    <property type="molecule type" value="Genomic_DNA"/>
</dbReference>
<accession>A0ACB6FH25</accession>